<sequence length="202" mass="21485">MEPAKQSKPVNQPNSEEALQKKYGGVLPRKLPTRIQRERKYFDSGDYALSKAGKKGDVEVGVKHPLPDNIPHPKTSEAGAIPQFVSVATTTQSTAVSSSTTDKQLSAGVGELRAQPLVSTVPVKQNVPQNPLLRQNQPRRSAPGGNMLINPNVGSSRLGNGPTSPLAQARRPIHSLAQESNIPDTSSNAASDDENPSKSNAI</sequence>
<evidence type="ECO:0000256" key="2">
    <source>
        <dbReference type="RuleBase" id="RU363120"/>
    </source>
</evidence>
<feature type="compositionally biased region" description="Polar residues" evidence="3">
    <location>
        <begin position="152"/>
        <end position="166"/>
    </location>
</feature>
<feature type="compositionally biased region" description="Polar residues" evidence="3">
    <location>
        <begin position="177"/>
        <end position="190"/>
    </location>
</feature>
<dbReference type="GO" id="GO:0005737">
    <property type="term" value="C:cytoplasm"/>
    <property type="evidence" value="ECO:0007669"/>
    <property type="project" value="TreeGrafter"/>
</dbReference>
<organism evidence="4 5">
    <name type="scientific">Coemansia reversa (strain ATCC 12441 / NRRL 1564)</name>
    <dbReference type="NCBI Taxonomy" id="763665"/>
    <lineage>
        <taxon>Eukaryota</taxon>
        <taxon>Fungi</taxon>
        <taxon>Fungi incertae sedis</taxon>
        <taxon>Zoopagomycota</taxon>
        <taxon>Kickxellomycotina</taxon>
        <taxon>Kickxellomycetes</taxon>
        <taxon>Kickxellales</taxon>
        <taxon>Kickxellaceae</taxon>
        <taxon>Coemansia</taxon>
    </lineage>
</organism>
<evidence type="ECO:0000313" key="4">
    <source>
        <dbReference type="EMBL" id="PIA17153.1"/>
    </source>
</evidence>
<feature type="compositionally biased region" description="Polar residues" evidence="3">
    <location>
        <begin position="8"/>
        <end position="17"/>
    </location>
</feature>
<dbReference type="EMBL" id="KZ303496">
    <property type="protein sequence ID" value="PIA17153.1"/>
    <property type="molecule type" value="Genomic_DNA"/>
</dbReference>
<evidence type="ECO:0000313" key="5">
    <source>
        <dbReference type="Proteomes" id="UP000242474"/>
    </source>
</evidence>
<protein>
    <recommendedName>
        <fullName evidence="2">mRNA stability protein</fullName>
    </recommendedName>
</protein>
<proteinExistence type="inferred from homology"/>
<dbReference type="Pfam" id="PF04667">
    <property type="entry name" value="Endosulfine"/>
    <property type="match status" value="1"/>
</dbReference>
<dbReference type="STRING" id="763665.A0A2G5BDR7"/>
<dbReference type="PANTHER" id="PTHR10358:SF6">
    <property type="entry name" value="ENDOSULFINE, ISOFORM A"/>
    <property type="match status" value="1"/>
</dbReference>
<accession>A0A2G5BDR7</accession>
<keyword evidence="5" id="KW-1185">Reference proteome</keyword>
<dbReference type="PANTHER" id="PTHR10358">
    <property type="entry name" value="ENDOSULFINE"/>
    <property type="match status" value="1"/>
</dbReference>
<dbReference type="Proteomes" id="UP000242474">
    <property type="component" value="Unassembled WGS sequence"/>
</dbReference>
<dbReference type="InterPro" id="IPR006760">
    <property type="entry name" value="Endosulphine"/>
</dbReference>
<comment type="function">
    <text evidence="2">Plays an essential role in initiation of the G0 program by preventing the degradation of specific nutrient-regulated mRNAs via the 5'-3' mRNA decay pathway.</text>
</comment>
<comment type="similarity">
    <text evidence="1 2">Belongs to the endosulfine family.</text>
</comment>
<evidence type="ECO:0000256" key="3">
    <source>
        <dbReference type="SAM" id="MobiDB-lite"/>
    </source>
</evidence>
<feature type="compositionally biased region" description="Polar residues" evidence="3">
    <location>
        <begin position="122"/>
        <end position="139"/>
    </location>
</feature>
<evidence type="ECO:0000256" key="1">
    <source>
        <dbReference type="ARBA" id="ARBA00010520"/>
    </source>
</evidence>
<feature type="region of interest" description="Disordered" evidence="3">
    <location>
        <begin position="93"/>
        <end position="202"/>
    </location>
</feature>
<dbReference type="OrthoDB" id="5949865at2759"/>
<reference evidence="4 5" key="1">
    <citation type="journal article" date="2015" name="Genome Biol. Evol.">
        <title>Phylogenomic analyses indicate that early fungi evolved digesting cell walls of algal ancestors of land plants.</title>
        <authorList>
            <person name="Chang Y."/>
            <person name="Wang S."/>
            <person name="Sekimoto S."/>
            <person name="Aerts A.L."/>
            <person name="Choi C."/>
            <person name="Clum A."/>
            <person name="LaButti K.M."/>
            <person name="Lindquist E.A."/>
            <person name="Yee Ngan C."/>
            <person name="Ohm R.A."/>
            <person name="Salamov A.A."/>
            <person name="Grigoriev I.V."/>
            <person name="Spatafora J.W."/>
            <person name="Berbee M.L."/>
        </authorList>
    </citation>
    <scope>NUCLEOTIDE SEQUENCE [LARGE SCALE GENOMIC DNA]</scope>
    <source>
        <strain evidence="4 5">NRRL 1564</strain>
    </source>
</reference>
<gene>
    <name evidence="4" type="ORF">COEREDRAFT_80842</name>
</gene>
<feature type="region of interest" description="Disordered" evidence="3">
    <location>
        <begin position="59"/>
        <end position="79"/>
    </location>
</feature>
<dbReference type="GO" id="GO:0004864">
    <property type="term" value="F:protein phosphatase inhibitor activity"/>
    <property type="evidence" value="ECO:0007669"/>
    <property type="project" value="TreeGrafter"/>
</dbReference>
<name>A0A2G5BDR7_COERN</name>
<dbReference type="AlphaFoldDB" id="A0A2G5BDR7"/>
<feature type="region of interest" description="Disordered" evidence="3">
    <location>
        <begin position="1"/>
        <end position="32"/>
    </location>
</feature>